<organism evidence="2 3">
    <name type="scientific">Fasciola hepatica</name>
    <name type="common">Liver fluke</name>
    <dbReference type="NCBI Taxonomy" id="6192"/>
    <lineage>
        <taxon>Eukaryota</taxon>
        <taxon>Metazoa</taxon>
        <taxon>Spiralia</taxon>
        <taxon>Lophotrochozoa</taxon>
        <taxon>Platyhelminthes</taxon>
        <taxon>Trematoda</taxon>
        <taxon>Digenea</taxon>
        <taxon>Plagiorchiida</taxon>
        <taxon>Echinostomata</taxon>
        <taxon>Echinostomatoidea</taxon>
        <taxon>Fasciolidae</taxon>
        <taxon>Fasciola</taxon>
    </lineage>
</organism>
<proteinExistence type="predicted"/>
<sequence length="88" mass="10654">MTPALFIFILNQVLERTKKQQEMERELTERMIQLNDQMTTQLATYEKDRRQFDEDRALWEAENREALSLIRSSMDKLDKTRSKRKGLF</sequence>
<evidence type="ECO:0000313" key="2">
    <source>
        <dbReference type="EMBL" id="THD22930.1"/>
    </source>
</evidence>
<dbReference type="AlphaFoldDB" id="A0A4E0RZV0"/>
<gene>
    <name evidence="2" type="ORF">D915_006280</name>
</gene>
<evidence type="ECO:0000256" key="1">
    <source>
        <dbReference type="SAM" id="Coils"/>
    </source>
</evidence>
<reference evidence="2" key="1">
    <citation type="submission" date="2019-03" db="EMBL/GenBank/DDBJ databases">
        <title>Improved annotation for the trematode Fasciola hepatica.</title>
        <authorList>
            <person name="Choi Y.-J."/>
            <person name="Martin J."/>
            <person name="Mitreva M."/>
        </authorList>
    </citation>
    <scope>NUCLEOTIDE SEQUENCE [LARGE SCALE GENOMIC DNA]</scope>
</reference>
<dbReference type="EMBL" id="JXXN02002436">
    <property type="protein sequence ID" value="THD22930.1"/>
    <property type="molecule type" value="Genomic_DNA"/>
</dbReference>
<evidence type="ECO:0000313" key="3">
    <source>
        <dbReference type="Proteomes" id="UP000230066"/>
    </source>
</evidence>
<comment type="caution">
    <text evidence="2">The sequence shown here is derived from an EMBL/GenBank/DDBJ whole genome shotgun (WGS) entry which is preliminary data.</text>
</comment>
<feature type="coiled-coil region" evidence="1">
    <location>
        <begin position="11"/>
        <end position="55"/>
    </location>
</feature>
<name>A0A4E0RZV0_FASHE</name>
<protein>
    <submittedName>
        <fullName evidence="2">Uncharacterized protein</fullName>
    </submittedName>
</protein>
<dbReference type="Proteomes" id="UP000230066">
    <property type="component" value="Unassembled WGS sequence"/>
</dbReference>
<keyword evidence="1" id="KW-0175">Coiled coil</keyword>
<accession>A0A4E0RZV0</accession>
<keyword evidence="3" id="KW-1185">Reference proteome</keyword>